<dbReference type="InterPro" id="IPR021719">
    <property type="entry name" value="Prot_inh_I78"/>
</dbReference>
<dbReference type="Pfam" id="PF11720">
    <property type="entry name" value="Inhibitor_I78"/>
    <property type="match status" value="1"/>
</dbReference>
<evidence type="ECO:0000313" key="3">
    <source>
        <dbReference type="Proteomes" id="UP001596037"/>
    </source>
</evidence>
<dbReference type="EMBL" id="JBHSMF010000009">
    <property type="protein sequence ID" value="MFC5499022.1"/>
    <property type="molecule type" value="Genomic_DNA"/>
</dbReference>
<reference evidence="3" key="1">
    <citation type="journal article" date="2019" name="Int. J. Syst. Evol. Microbiol.">
        <title>The Global Catalogue of Microorganisms (GCM) 10K type strain sequencing project: providing services to taxonomists for standard genome sequencing and annotation.</title>
        <authorList>
            <consortium name="The Broad Institute Genomics Platform"/>
            <consortium name="The Broad Institute Genome Sequencing Center for Infectious Disease"/>
            <person name="Wu L."/>
            <person name="Ma J."/>
        </authorList>
    </citation>
    <scope>NUCLEOTIDE SEQUENCE [LARGE SCALE GENOMIC DNA]</scope>
    <source>
        <strain evidence="3">CCUG 57401</strain>
    </source>
</reference>
<dbReference type="PROSITE" id="PS51257">
    <property type="entry name" value="PROKAR_LIPOPROTEIN"/>
    <property type="match status" value="1"/>
</dbReference>
<sequence length="108" mass="11354">MERRRKHLFALASPLLVTTMLAIGACAATPAEPPATANPAPGSCDASKAQFAIGHDAGLAIQDQARERSGAGVVRTVRPGQIITMEFRADRLTLELDASGKVTRVRCG</sequence>
<evidence type="ECO:0000256" key="1">
    <source>
        <dbReference type="SAM" id="SignalP"/>
    </source>
</evidence>
<evidence type="ECO:0000313" key="2">
    <source>
        <dbReference type="EMBL" id="MFC5499022.1"/>
    </source>
</evidence>
<keyword evidence="1" id="KW-0732">Signal</keyword>
<organism evidence="2 3">
    <name type="scientific">Caenimonas terrae</name>
    <dbReference type="NCBI Taxonomy" id="696074"/>
    <lineage>
        <taxon>Bacteria</taxon>
        <taxon>Pseudomonadati</taxon>
        <taxon>Pseudomonadota</taxon>
        <taxon>Betaproteobacteria</taxon>
        <taxon>Burkholderiales</taxon>
        <taxon>Comamonadaceae</taxon>
        <taxon>Caenimonas</taxon>
    </lineage>
</organism>
<accession>A0ABW0NIX8</accession>
<feature type="chain" id="PRO_5046635378" evidence="1">
    <location>
        <begin position="28"/>
        <end position="108"/>
    </location>
</feature>
<proteinExistence type="predicted"/>
<name>A0ABW0NIX8_9BURK</name>
<comment type="caution">
    <text evidence="2">The sequence shown here is derived from an EMBL/GenBank/DDBJ whole genome shotgun (WGS) entry which is preliminary data.</text>
</comment>
<gene>
    <name evidence="2" type="ORF">ACFPOE_15855</name>
</gene>
<dbReference type="Gene3D" id="3.30.10.10">
    <property type="entry name" value="Trypsin Inhibitor V, subunit A"/>
    <property type="match status" value="1"/>
</dbReference>
<dbReference type="Proteomes" id="UP001596037">
    <property type="component" value="Unassembled WGS sequence"/>
</dbReference>
<dbReference type="PANTHER" id="PTHR39600">
    <property type="entry name" value="PEPTIDASE INHIBITOR I78 FAMILY PROTEIN"/>
    <property type="match status" value="1"/>
</dbReference>
<dbReference type="RefSeq" id="WP_376851096.1">
    <property type="nucleotide sequence ID" value="NZ_JBHSMF010000009.1"/>
</dbReference>
<dbReference type="PANTHER" id="PTHR39600:SF1">
    <property type="entry name" value="PEPTIDASE INHIBITOR I78 FAMILY PROTEIN"/>
    <property type="match status" value="1"/>
</dbReference>
<feature type="signal peptide" evidence="1">
    <location>
        <begin position="1"/>
        <end position="27"/>
    </location>
</feature>
<keyword evidence="3" id="KW-1185">Reference proteome</keyword>
<protein>
    <submittedName>
        <fullName evidence="2">I78 family peptidase inhibitor</fullName>
    </submittedName>
</protein>